<keyword evidence="1" id="KW-0732">Signal</keyword>
<keyword evidence="3" id="KW-1185">Reference proteome</keyword>
<evidence type="ECO:0000256" key="1">
    <source>
        <dbReference type="SAM" id="SignalP"/>
    </source>
</evidence>
<dbReference type="Proteomes" id="UP000266005">
    <property type="component" value="Unassembled WGS sequence"/>
</dbReference>
<dbReference type="SUPFAM" id="SSF53474">
    <property type="entry name" value="alpha/beta-Hydrolases"/>
    <property type="match status" value="1"/>
</dbReference>
<dbReference type="PANTHER" id="PTHR48098">
    <property type="entry name" value="ENTEROCHELIN ESTERASE-RELATED"/>
    <property type="match status" value="1"/>
</dbReference>
<accession>A0A399RVS5</accession>
<keyword evidence="2" id="KW-0378">Hydrolase</keyword>
<gene>
    <name evidence="2" type="ORF">D1627_16365</name>
</gene>
<evidence type="ECO:0000313" key="3">
    <source>
        <dbReference type="Proteomes" id="UP000266005"/>
    </source>
</evidence>
<name>A0A399RVS5_9BACT</name>
<protein>
    <submittedName>
        <fullName evidence="2">Alpha/beta hydrolase</fullName>
    </submittedName>
</protein>
<feature type="signal peptide" evidence="1">
    <location>
        <begin position="1"/>
        <end position="19"/>
    </location>
</feature>
<dbReference type="OrthoDB" id="9784036at2"/>
<dbReference type="Pfam" id="PF00756">
    <property type="entry name" value="Esterase"/>
    <property type="match status" value="1"/>
</dbReference>
<dbReference type="RefSeq" id="WP_119433362.1">
    <property type="nucleotide sequence ID" value="NZ_QWGE01000006.1"/>
</dbReference>
<dbReference type="InterPro" id="IPR029058">
    <property type="entry name" value="AB_hydrolase_fold"/>
</dbReference>
<dbReference type="EMBL" id="QWGE01000006">
    <property type="protein sequence ID" value="RIJ33952.1"/>
    <property type="molecule type" value="Genomic_DNA"/>
</dbReference>
<reference evidence="3" key="1">
    <citation type="submission" date="2018-08" db="EMBL/GenBank/DDBJ databases">
        <title>Mucilaginibacter sp. MYSH2.</title>
        <authorList>
            <person name="Seo T."/>
        </authorList>
    </citation>
    <scope>NUCLEOTIDE SEQUENCE [LARGE SCALE GENOMIC DNA]</scope>
    <source>
        <strain evidence="3">KIRAN</strain>
    </source>
</reference>
<dbReference type="InterPro" id="IPR000801">
    <property type="entry name" value="Esterase-like"/>
</dbReference>
<comment type="caution">
    <text evidence="2">The sequence shown here is derived from an EMBL/GenBank/DDBJ whole genome shotgun (WGS) entry which is preliminary data.</text>
</comment>
<dbReference type="PANTHER" id="PTHR48098:SF6">
    <property type="entry name" value="FERRI-BACILLIBACTIN ESTERASE BESA"/>
    <property type="match status" value="1"/>
</dbReference>
<evidence type="ECO:0000313" key="2">
    <source>
        <dbReference type="EMBL" id="RIJ33952.1"/>
    </source>
</evidence>
<dbReference type="Gene3D" id="3.40.50.1820">
    <property type="entry name" value="alpha/beta hydrolase"/>
    <property type="match status" value="1"/>
</dbReference>
<dbReference type="InterPro" id="IPR050583">
    <property type="entry name" value="Mycobacterial_A85_antigen"/>
</dbReference>
<sequence length="309" mass="35710">MKKLISAVIVLSLIFTAKAQNTLPKVVHGKIERIENFESKYITSRNVDIWMPEGYSQSKKYSVLYMHDGQMLFDPESSWNKQAWNVDDAASKLFQSNKIKEFIVVGIWNGGETRHADYFPQKPFESLSNSQRDTVNAQLKRSHVPVKKLFSPQSDNYLKFIVEELKPYIDKTYSVYADKENTFVMGSSMGGLISMYAICEYPKVFGGAACLSTHWPGTFTLDNNPIPDAFIKYLNKNLPNPKSHKIYFDSGDETLDKLYPEIQKKVDRLMVKKGYNEHNWITKFLPGENHSENAWSKRLYIPLEFLFKK</sequence>
<dbReference type="AlphaFoldDB" id="A0A399RVS5"/>
<proteinExistence type="predicted"/>
<organism evidence="2 3">
    <name type="scientific">Pontibacter oryzae</name>
    <dbReference type="NCBI Taxonomy" id="2304593"/>
    <lineage>
        <taxon>Bacteria</taxon>
        <taxon>Pseudomonadati</taxon>
        <taxon>Bacteroidota</taxon>
        <taxon>Cytophagia</taxon>
        <taxon>Cytophagales</taxon>
        <taxon>Hymenobacteraceae</taxon>
        <taxon>Pontibacter</taxon>
    </lineage>
</organism>
<feature type="chain" id="PRO_5017252202" evidence="1">
    <location>
        <begin position="20"/>
        <end position="309"/>
    </location>
</feature>
<dbReference type="GO" id="GO:0016787">
    <property type="term" value="F:hydrolase activity"/>
    <property type="evidence" value="ECO:0007669"/>
    <property type="project" value="UniProtKB-KW"/>
</dbReference>